<proteinExistence type="predicted"/>
<gene>
    <name evidence="1" type="ORF">SAMN04489832_0887</name>
</gene>
<dbReference type="InterPro" id="IPR008928">
    <property type="entry name" value="6-hairpin_glycosidase_sf"/>
</dbReference>
<organism evidence="1 2">
    <name type="scientific">Micromonospora cremea</name>
    <dbReference type="NCBI Taxonomy" id="709881"/>
    <lineage>
        <taxon>Bacteria</taxon>
        <taxon>Bacillati</taxon>
        <taxon>Actinomycetota</taxon>
        <taxon>Actinomycetes</taxon>
        <taxon>Micromonosporales</taxon>
        <taxon>Micromonosporaceae</taxon>
        <taxon>Micromonospora</taxon>
    </lineage>
</organism>
<dbReference type="SUPFAM" id="SSF48208">
    <property type="entry name" value="Six-hairpin glycosidases"/>
    <property type="match status" value="1"/>
</dbReference>
<protein>
    <submittedName>
        <fullName evidence="1">Uncharacterized protein</fullName>
    </submittedName>
</protein>
<dbReference type="STRING" id="709881.SAMN04489832_0887"/>
<accession>A0A1N5UG07</accession>
<dbReference type="Proteomes" id="UP000185124">
    <property type="component" value="Unassembled WGS sequence"/>
</dbReference>
<dbReference type="OrthoDB" id="3796513at2"/>
<dbReference type="RefSeq" id="WP_074308927.1">
    <property type="nucleotide sequence ID" value="NZ_FSQT01000001.1"/>
</dbReference>
<dbReference type="EMBL" id="FSQT01000001">
    <property type="protein sequence ID" value="SIM59692.1"/>
    <property type="molecule type" value="Genomic_DNA"/>
</dbReference>
<name>A0A1N5UG07_9ACTN</name>
<dbReference type="AlphaFoldDB" id="A0A1N5UG07"/>
<dbReference type="Gene3D" id="2.60.120.560">
    <property type="entry name" value="Exo-inulinase, domain 1"/>
    <property type="match status" value="1"/>
</dbReference>
<dbReference type="GO" id="GO:0005975">
    <property type="term" value="P:carbohydrate metabolic process"/>
    <property type="evidence" value="ECO:0007669"/>
    <property type="project" value="InterPro"/>
</dbReference>
<sequence>MTSERGFLAFDGPTEVDGHGHPDGRHLLSAALPAMAGNYAVRTAVRVPEPRHGTGVSAAELRVNADAERWYAIQLRIRTGVRYLSVLRHADGRAELLADDILSFDFARYLPVEVTVVDGRLTVAVDGRTAAVVTDGEPLDGGGVGIGATGMAAGFAPVEVVDLGPRTPIPADRADAVGPDPTTAVVESYAAVEGAAHRLEIARLRWAGGSGYAAELLVRADGGWEPVSGDRFGERWLVLHGDGGSRRNPQRSLDRHPVTFDQVELLAPDAVRLRGGHPELFTLTVTWRLAGPHPTVEIELTPQLDGRLVVAYRAFAAVPVDEVEEVLCGPLRHARMVGGPASVGRDELFAPLCLVQRGPVTTGLFAPAAELPFEYESARGDDDQPFGMSIGTPEGTVQPTLYAPQYGRRADLRAGEPYRFTVGVYAGRAELYDAYRDLLRGEYGYTAYRRNVHASLTDTVHNLIDLMKAGPDTDDRVDYQDSPSGWWSRAKGFIDIENDQAVRATTTSVLLGAYQLTGDDELYETRALPTVEFHLSRNAYGWTPRQEATVYGDPTKNTLCGTPFGAPALGPLYALSRGGLTAARELALSALDAQDYWLKRTPMSAPLAAYRMTRDPKLRQQAEEAAERYLAEELDQPYGGEADPHDFAIYYCRAWIELLEMYTETGRRRYLDAAHREAKRFVTMVFARPVPDGTMTVPQRPLFVDRQIELTGWWDPADLYDYPATDVPDEQVPGWQVSPTGLSIEAMNTYRFNGFTLNPAWAPFLLRLAAHTGDDLLRDVAHNALVGRFTNYPGYYYRQLTVHHLRPDFPWTGPFGNTTIYYHHAPAQLGMAIDYLIAEHETRSGGAITFPAEFEQNYVWFAYHVYGHRPGRFHGEDGVWLWLPKGLVRLDTEQVNWIAAEGGDRLCVSLTNASATPTTVTVTLDPARVPMTAATRYRATVIRDRCAPQEATMVDHQLTVEVSGHGITAIVVHGVGPLDVPLHRTDAAPVGAHHFDDGPVGPVRGILIPKPDGSRYHAYVQAAHREPATLHWSLDDGATWRQLDRTVHPNEWTVPVDDLSAAFTYVLQIGDRRSRPVRLACGQEA</sequence>
<evidence type="ECO:0000313" key="1">
    <source>
        <dbReference type="EMBL" id="SIM59692.1"/>
    </source>
</evidence>
<keyword evidence="2" id="KW-1185">Reference proteome</keyword>
<evidence type="ECO:0000313" key="2">
    <source>
        <dbReference type="Proteomes" id="UP000185124"/>
    </source>
</evidence>
<reference evidence="2" key="1">
    <citation type="submission" date="2016-12" db="EMBL/GenBank/DDBJ databases">
        <authorList>
            <person name="Varghese N."/>
            <person name="Submissions S."/>
        </authorList>
    </citation>
    <scope>NUCLEOTIDE SEQUENCE [LARGE SCALE GENOMIC DNA]</scope>
    <source>
        <strain evidence="2">DSM 45599</strain>
    </source>
</reference>